<reference evidence="3" key="1">
    <citation type="submission" date="2016-06" db="EMBL/GenBank/DDBJ databases">
        <title>Parallel loss of symbiosis genes in relatives of nitrogen-fixing non-legume Parasponia.</title>
        <authorList>
            <person name="Van Velzen R."/>
            <person name="Holmer R."/>
            <person name="Bu F."/>
            <person name="Rutten L."/>
            <person name="Van Zeijl A."/>
            <person name="Liu W."/>
            <person name="Santuari L."/>
            <person name="Cao Q."/>
            <person name="Sharma T."/>
            <person name="Shen D."/>
            <person name="Roswanjaya Y."/>
            <person name="Wardhani T."/>
            <person name="Kalhor M.S."/>
            <person name="Jansen J."/>
            <person name="Van den Hoogen J."/>
            <person name="Gungor B."/>
            <person name="Hartog M."/>
            <person name="Hontelez J."/>
            <person name="Verver J."/>
            <person name="Yang W.-C."/>
            <person name="Schijlen E."/>
            <person name="Repin R."/>
            <person name="Schilthuizen M."/>
            <person name="Schranz E."/>
            <person name="Heidstra R."/>
            <person name="Miyata K."/>
            <person name="Fedorova E."/>
            <person name="Kohlen W."/>
            <person name="Bisseling T."/>
            <person name="Smit S."/>
            <person name="Geurts R."/>
        </authorList>
    </citation>
    <scope>NUCLEOTIDE SEQUENCE [LARGE SCALE GENOMIC DNA]</scope>
    <source>
        <strain evidence="3">cv. WU1-14</strain>
    </source>
</reference>
<dbReference type="PROSITE" id="PS51257">
    <property type="entry name" value="PROKAR_LIPOPROTEIN"/>
    <property type="match status" value="1"/>
</dbReference>
<accession>A0A2P5BXI1</accession>
<dbReference type="Proteomes" id="UP000237105">
    <property type="component" value="Unassembled WGS sequence"/>
</dbReference>
<comment type="caution">
    <text evidence="2">The sequence shown here is derived from an EMBL/GenBank/DDBJ whole genome shotgun (WGS) entry which is preliminary data.</text>
</comment>
<evidence type="ECO:0000256" key="1">
    <source>
        <dbReference type="SAM" id="MobiDB-lite"/>
    </source>
</evidence>
<name>A0A2P5BXI1_PARAD</name>
<evidence type="ECO:0000313" key="2">
    <source>
        <dbReference type="EMBL" id="PON53507.1"/>
    </source>
</evidence>
<proteinExistence type="predicted"/>
<gene>
    <name evidence="2" type="ORF">PanWU01x14_202270</name>
</gene>
<protein>
    <submittedName>
        <fullName evidence="2">Aspartic peptidase</fullName>
    </submittedName>
</protein>
<feature type="region of interest" description="Disordered" evidence="1">
    <location>
        <begin position="88"/>
        <end position="109"/>
    </location>
</feature>
<feature type="compositionally biased region" description="Polar residues" evidence="1">
    <location>
        <begin position="88"/>
        <end position="102"/>
    </location>
</feature>
<dbReference type="EMBL" id="JXTB01000206">
    <property type="protein sequence ID" value="PON53507.1"/>
    <property type="molecule type" value="Genomic_DNA"/>
</dbReference>
<keyword evidence="3" id="KW-1185">Reference proteome</keyword>
<evidence type="ECO:0000313" key="3">
    <source>
        <dbReference type="Proteomes" id="UP000237105"/>
    </source>
</evidence>
<dbReference type="STRING" id="3476.A0A2P5BXI1"/>
<organism evidence="2 3">
    <name type="scientific">Parasponia andersonii</name>
    <name type="common">Sponia andersonii</name>
    <dbReference type="NCBI Taxonomy" id="3476"/>
    <lineage>
        <taxon>Eukaryota</taxon>
        <taxon>Viridiplantae</taxon>
        <taxon>Streptophyta</taxon>
        <taxon>Embryophyta</taxon>
        <taxon>Tracheophyta</taxon>
        <taxon>Spermatophyta</taxon>
        <taxon>Magnoliopsida</taxon>
        <taxon>eudicotyledons</taxon>
        <taxon>Gunneridae</taxon>
        <taxon>Pentapetalae</taxon>
        <taxon>rosids</taxon>
        <taxon>fabids</taxon>
        <taxon>Rosales</taxon>
        <taxon>Cannabaceae</taxon>
        <taxon>Parasponia</taxon>
    </lineage>
</organism>
<dbReference type="AlphaFoldDB" id="A0A2P5BXI1"/>
<sequence>MGAKSSYDGLVPVSVHKLVSLLFVVLGLGCRSCYGFGTFGFDIHHRFSDPVKGILGFDEVPEKGSVDYYRVLVHGDHLIRGRHLASDDQTTPLTFSSGNDTDQLGGPFG</sequence>
<dbReference type="OrthoDB" id="2747330at2759"/>